<dbReference type="InterPro" id="IPR036291">
    <property type="entry name" value="NAD(P)-bd_dom_sf"/>
</dbReference>
<dbReference type="AlphaFoldDB" id="A0A0X3VGF6"/>
<comment type="caution">
    <text evidence="8">The sequence shown here is derived from an EMBL/GenBank/DDBJ whole genome shotgun (WGS) entry which is preliminary data.</text>
</comment>
<dbReference type="InterPro" id="IPR006176">
    <property type="entry name" value="3-OHacyl-CoA_DH_NAD-bd"/>
</dbReference>
<dbReference type="GO" id="GO:0016616">
    <property type="term" value="F:oxidoreductase activity, acting on the CH-OH group of donors, NAD or NADP as acceptor"/>
    <property type="evidence" value="ECO:0007669"/>
    <property type="project" value="InterPro"/>
</dbReference>
<evidence type="ECO:0000256" key="5">
    <source>
        <dbReference type="PIRSR" id="PIRSR000105-2"/>
    </source>
</evidence>
<dbReference type="OrthoDB" id="3229174at2"/>
<feature type="binding site" evidence="5">
    <location>
        <position position="35"/>
    </location>
    <ligand>
        <name>NAD(+)</name>
        <dbReference type="ChEBI" id="CHEBI:57540"/>
    </ligand>
</feature>
<evidence type="ECO:0008006" key="10">
    <source>
        <dbReference type="Google" id="ProtNLM"/>
    </source>
</evidence>
<feature type="domain" description="3-hydroxyacyl-CoA dehydrogenase C-terminal" evidence="6">
    <location>
        <begin position="189"/>
        <end position="285"/>
    </location>
</feature>
<dbReference type="Gene3D" id="1.10.1040.10">
    <property type="entry name" value="N-(1-d-carboxylethyl)-l-norvaline Dehydrogenase, domain 2"/>
    <property type="match status" value="1"/>
</dbReference>
<dbReference type="InterPro" id="IPR022694">
    <property type="entry name" value="3-OHacyl-CoA_DH"/>
</dbReference>
<dbReference type="Pfam" id="PF02737">
    <property type="entry name" value="3HCDH_N"/>
    <property type="match status" value="1"/>
</dbReference>
<feature type="binding site" evidence="5">
    <location>
        <begin position="12"/>
        <end position="17"/>
    </location>
    <ligand>
        <name>NAD(+)</name>
        <dbReference type="ChEBI" id="CHEBI:57540"/>
    </ligand>
</feature>
<dbReference type="PIRSF" id="PIRSF000105">
    <property type="entry name" value="HCDH"/>
    <property type="match status" value="1"/>
</dbReference>
<accession>A0A0X3VGF6</accession>
<dbReference type="InterPro" id="IPR008927">
    <property type="entry name" value="6-PGluconate_DH-like_C_sf"/>
</dbReference>
<dbReference type="PANTHER" id="PTHR48075">
    <property type="entry name" value="3-HYDROXYACYL-COA DEHYDROGENASE FAMILY PROTEIN"/>
    <property type="match status" value="1"/>
</dbReference>
<dbReference type="Gene3D" id="3.40.50.720">
    <property type="entry name" value="NAD(P)-binding Rossmann-like Domain"/>
    <property type="match status" value="1"/>
</dbReference>
<dbReference type="RefSeq" id="WP_059149108.1">
    <property type="nucleotide sequence ID" value="NZ_LLZJ01000420.1"/>
</dbReference>
<sequence length="298" mass="32706">MAPPLRTIGVVGAGCIGASVCVDLVIHGFRVVAVDTDQTALDETRRLLRETNRFLPAVRPGLERLPAATADERLVTSNELDALAECEFVVENISERWEAKRDLYRKLDTVLPAGVGIGVNTSSIPIGRLAAETTRAEHIVGIHFMNPSYLKDAVEVMCGDDTSGKCLDHAKEILGLLGKQSVVVSDFPGFVSNRISHLFFNEAIRTVQDQGELPEVVDDIFKKCFGHTMGPLETADLIGLDTVLLTLEYLHESYQDDRYEACGMLREMVAANRLGRKSGQGFYHYRGTAAANTTRNAR</sequence>
<feature type="site" description="Important for catalytic activity" evidence="4">
    <location>
        <position position="143"/>
    </location>
</feature>
<feature type="binding site" evidence="5">
    <location>
        <position position="95"/>
    </location>
    <ligand>
        <name>NAD(+)</name>
        <dbReference type="ChEBI" id="CHEBI:57540"/>
    </ligand>
</feature>
<dbReference type="GO" id="GO:0070403">
    <property type="term" value="F:NAD+ binding"/>
    <property type="evidence" value="ECO:0007669"/>
    <property type="project" value="InterPro"/>
</dbReference>
<evidence type="ECO:0000259" key="6">
    <source>
        <dbReference type="Pfam" id="PF00725"/>
    </source>
</evidence>
<evidence type="ECO:0000313" key="9">
    <source>
        <dbReference type="Proteomes" id="UP000053413"/>
    </source>
</evidence>
<evidence type="ECO:0000313" key="8">
    <source>
        <dbReference type="EMBL" id="KUL43758.1"/>
    </source>
</evidence>
<dbReference type="InterPro" id="IPR013328">
    <property type="entry name" value="6PGD_dom2"/>
</dbReference>
<comment type="pathway">
    <text evidence="1">Lipid metabolism; butanoate metabolism.</text>
</comment>
<protein>
    <recommendedName>
        <fullName evidence="10">3-hydroxybutyryl-CoA dehydrogenase</fullName>
    </recommendedName>
</protein>
<dbReference type="Pfam" id="PF00725">
    <property type="entry name" value="3HCDH"/>
    <property type="match status" value="1"/>
</dbReference>
<dbReference type="GeneID" id="97429822"/>
<dbReference type="Proteomes" id="UP000053413">
    <property type="component" value="Unassembled WGS sequence"/>
</dbReference>
<gene>
    <name evidence="8" type="ORF">ADL28_42240</name>
</gene>
<keyword evidence="3" id="KW-0560">Oxidoreductase</keyword>
<feature type="binding site" evidence="5">
    <location>
        <position position="100"/>
    </location>
    <ligand>
        <name>NAD(+)</name>
        <dbReference type="ChEBI" id="CHEBI:57540"/>
    </ligand>
</feature>
<dbReference type="EMBL" id="LLZJ01000420">
    <property type="protein sequence ID" value="KUL43758.1"/>
    <property type="molecule type" value="Genomic_DNA"/>
</dbReference>
<keyword evidence="5" id="KW-0520">NAD</keyword>
<dbReference type="SUPFAM" id="SSF48179">
    <property type="entry name" value="6-phosphogluconate dehydrogenase C-terminal domain-like"/>
    <property type="match status" value="1"/>
</dbReference>
<feature type="domain" description="3-hydroxyacyl-CoA dehydrogenase NAD binding" evidence="7">
    <location>
        <begin position="7"/>
        <end position="186"/>
    </location>
</feature>
<dbReference type="InterPro" id="IPR006108">
    <property type="entry name" value="3HC_DH_C"/>
</dbReference>
<feature type="binding site" evidence="5">
    <location>
        <position position="277"/>
    </location>
    <ligand>
        <name>NAD(+)</name>
        <dbReference type="ChEBI" id="CHEBI:57540"/>
    </ligand>
</feature>
<evidence type="ECO:0000256" key="4">
    <source>
        <dbReference type="PIRSR" id="PIRSR000105-1"/>
    </source>
</evidence>
<dbReference type="GO" id="GO:0006631">
    <property type="term" value="P:fatty acid metabolic process"/>
    <property type="evidence" value="ECO:0007669"/>
    <property type="project" value="InterPro"/>
</dbReference>
<evidence type="ECO:0000259" key="7">
    <source>
        <dbReference type="Pfam" id="PF02737"/>
    </source>
</evidence>
<organism evidence="8 9">
    <name type="scientific">Streptomyces violaceusniger</name>
    <dbReference type="NCBI Taxonomy" id="68280"/>
    <lineage>
        <taxon>Bacteria</taxon>
        <taxon>Bacillati</taxon>
        <taxon>Actinomycetota</taxon>
        <taxon>Actinomycetes</taxon>
        <taxon>Kitasatosporales</taxon>
        <taxon>Streptomycetaceae</taxon>
        <taxon>Streptomyces</taxon>
        <taxon>Streptomyces violaceusniger group</taxon>
    </lineage>
</organism>
<evidence type="ECO:0000256" key="3">
    <source>
        <dbReference type="ARBA" id="ARBA00023002"/>
    </source>
</evidence>
<dbReference type="PANTHER" id="PTHR48075:SF5">
    <property type="entry name" value="3-HYDROXYBUTYRYL-COA DEHYDROGENASE"/>
    <property type="match status" value="1"/>
</dbReference>
<proteinExistence type="inferred from homology"/>
<reference evidence="9" key="1">
    <citation type="submission" date="2015-10" db="EMBL/GenBank/DDBJ databases">
        <authorList>
            <person name="Ju K.-S."/>
            <person name="Doroghazi J.R."/>
            <person name="Metcalf W.W."/>
        </authorList>
    </citation>
    <scope>NUCLEOTIDE SEQUENCE [LARGE SCALE GENOMIC DNA]</scope>
    <source>
        <strain evidence="9">NRRL F-8817</strain>
    </source>
</reference>
<dbReference type="SUPFAM" id="SSF51735">
    <property type="entry name" value="NAD(P)-binding Rossmann-fold domains"/>
    <property type="match status" value="1"/>
</dbReference>
<comment type="similarity">
    <text evidence="2">Belongs to the 3-hydroxyacyl-CoA dehydrogenase family.</text>
</comment>
<feature type="binding site" evidence="5">
    <location>
        <position position="146"/>
    </location>
    <ligand>
        <name>NAD(+)</name>
        <dbReference type="ChEBI" id="CHEBI:57540"/>
    </ligand>
</feature>
<name>A0A0X3VGF6_STRVO</name>
<evidence type="ECO:0000256" key="2">
    <source>
        <dbReference type="ARBA" id="ARBA00009463"/>
    </source>
</evidence>
<evidence type="ECO:0000256" key="1">
    <source>
        <dbReference type="ARBA" id="ARBA00005086"/>
    </source>
</evidence>
<feature type="binding site" evidence="5">
    <location>
        <position position="122"/>
    </location>
    <ligand>
        <name>NAD(+)</name>
        <dbReference type="ChEBI" id="CHEBI:57540"/>
    </ligand>
</feature>